<feature type="compositionally biased region" description="Polar residues" evidence="1">
    <location>
        <begin position="216"/>
        <end position="226"/>
    </location>
</feature>
<feature type="region of interest" description="Disordered" evidence="1">
    <location>
        <begin position="53"/>
        <end position="84"/>
    </location>
</feature>
<reference evidence="2" key="1">
    <citation type="submission" date="2021-06" db="EMBL/GenBank/DDBJ databases">
        <authorList>
            <person name="Kallberg Y."/>
            <person name="Tangrot J."/>
            <person name="Rosling A."/>
        </authorList>
    </citation>
    <scope>NUCLEOTIDE SEQUENCE</scope>
    <source>
        <strain evidence="2">CL551</strain>
    </source>
</reference>
<dbReference type="EMBL" id="CAJVPV010004932">
    <property type="protein sequence ID" value="CAG8581684.1"/>
    <property type="molecule type" value="Genomic_DNA"/>
</dbReference>
<sequence>MSPVVTTPDSVPQLPVYDLGNSFTAEELQDGLFLTEEIKFNAENSFALKGEEENYAKRVEEQQQQPESEKVSESDTDDSSWTKKKPVIVTSQNHQRIDFIDLLDTTGGLVHHESPYDCVLPHRNVNSKAPILAFGQIDDIFQPDTQDQDLNEKYPAKKHASYSVNYRDSFLEGSSAYGIHPPKIPEKAKRNSIFNLKRLISSRRKGLDSQEEKNDNSISSRKNAASSRVEVLKSSEY</sequence>
<evidence type="ECO:0000313" key="2">
    <source>
        <dbReference type="EMBL" id="CAG8581684.1"/>
    </source>
</evidence>
<dbReference type="PANTHER" id="PTHR28307">
    <property type="entry name" value="PROTEIN PAL1"/>
    <property type="match status" value="1"/>
</dbReference>
<dbReference type="Pfam" id="PF08316">
    <property type="entry name" value="Pal1"/>
    <property type="match status" value="1"/>
</dbReference>
<dbReference type="PANTHER" id="PTHR28307:SF2">
    <property type="entry name" value="PROTEIN PAL1"/>
    <property type="match status" value="1"/>
</dbReference>
<gene>
    <name evidence="2" type="ORF">AMORRO_LOCUS6938</name>
</gene>
<feature type="region of interest" description="Disordered" evidence="1">
    <location>
        <begin position="204"/>
        <end position="237"/>
    </location>
</feature>
<evidence type="ECO:0000313" key="3">
    <source>
        <dbReference type="Proteomes" id="UP000789342"/>
    </source>
</evidence>
<proteinExistence type="predicted"/>
<dbReference type="Proteomes" id="UP000789342">
    <property type="component" value="Unassembled WGS sequence"/>
</dbReference>
<protein>
    <submittedName>
        <fullName evidence="2">1956_t:CDS:1</fullName>
    </submittedName>
</protein>
<feature type="compositionally biased region" description="Basic and acidic residues" evidence="1">
    <location>
        <begin position="53"/>
        <end position="73"/>
    </location>
</feature>
<dbReference type="AlphaFoldDB" id="A0A9N9G700"/>
<keyword evidence="3" id="KW-1185">Reference proteome</keyword>
<dbReference type="GO" id="GO:0005737">
    <property type="term" value="C:cytoplasm"/>
    <property type="evidence" value="ECO:0007669"/>
    <property type="project" value="TreeGrafter"/>
</dbReference>
<accession>A0A9N9G700</accession>
<organism evidence="2 3">
    <name type="scientific">Acaulospora morrowiae</name>
    <dbReference type="NCBI Taxonomy" id="94023"/>
    <lineage>
        <taxon>Eukaryota</taxon>
        <taxon>Fungi</taxon>
        <taxon>Fungi incertae sedis</taxon>
        <taxon>Mucoromycota</taxon>
        <taxon>Glomeromycotina</taxon>
        <taxon>Glomeromycetes</taxon>
        <taxon>Diversisporales</taxon>
        <taxon>Acaulosporaceae</taxon>
        <taxon>Acaulospora</taxon>
    </lineage>
</organism>
<dbReference type="OrthoDB" id="5352132at2759"/>
<name>A0A9N9G700_9GLOM</name>
<comment type="caution">
    <text evidence="2">The sequence shown here is derived from an EMBL/GenBank/DDBJ whole genome shotgun (WGS) entry which is preliminary data.</text>
</comment>
<evidence type="ECO:0000256" key="1">
    <source>
        <dbReference type="SAM" id="MobiDB-lite"/>
    </source>
</evidence>
<dbReference type="InterPro" id="IPR013226">
    <property type="entry name" value="Pal1"/>
</dbReference>
<feature type="compositionally biased region" description="Basic and acidic residues" evidence="1">
    <location>
        <begin position="205"/>
        <end position="215"/>
    </location>
</feature>